<proteinExistence type="predicted"/>
<evidence type="ECO:0000313" key="3">
    <source>
        <dbReference type="Proteomes" id="UP001483337"/>
    </source>
</evidence>
<protein>
    <submittedName>
        <fullName evidence="2">DUF5615 family PIN-like protein</fullName>
    </submittedName>
</protein>
<keyword evidence="3" id="KW-1185">Reference proteome</keyword>
<organism evidence="2 3">
    <name type="scientific">Okeanomitos corallinicola TIOX110</name>
    <dbReference type="NCBI Taxonomy" id="3133117"/>
    <lineage>
        <taxon>Bacteria</taxon>
        <taxon>Bacillati</taxon>
        <taxon>Cyanobacteriota</taxon>
        <taxon>Cyanophyceae</taxon>
        <taxon>Nostocales</taxon>
        <taxon>Aphanizomenonaceae</taxon>
        <taxon>Okeanomitos</taxon>
    </lineage>
</organism>
<evidence type="ECO:0000313" key="2">
    <source>
        <dbReference type="EMBL" id="WZB87960.1"/>
    </source>
</evidence>
<evidence type="ECO:0000259" key="1">
    <source>
        <dbReference type="Pfam" id="PF18480"/>
    </source>
</evidence>
<sequence length="47" mass="5260">MYGSPPKVIWLRCGNAPTKEVESLLRSGVEVIQTLPDNPNLDCLELY</sequence>
<name>A0ABZ2UUB1_9CYAN</name>
<dbReference type="Pfam" id="PF18480">
    <property type="entry name" value="DUF5615"/>
    <property type="match status" value="1"/>
</dbReference>
<accession>A0ABZ2UUB1</accession>
<dbReference type="Proteomes" id="UP001483337">
    <property type="component" value="Chromosome"/>
</dbReference>
<dbReference type="InterPro" id="IPR041049">
    <property type="entry name" value="DUF5615"/>
</dbReference>
<dbReference type="EMBL" id="CP150886">
    <property type="protein sequence ID" value="WZB87960.1"/>
    <property type="molecule type" value="Genomic_DNA"/>
</dbReference>
<reference evidence="2 3" key="1">
    <citation type="submission" date="2024-04" db="EMBL/GenBank/DDBJ databases">
        <title>Okeanomitos corallinicola gen. &amp; sp. nov. (Nostocales, Cyanobacteria), a new toxic marine heterocyst-forming cyanobacterium from a coral reef.</title>
        <authorList>
            <person name="Li H."/>
            <person name="Li R."/>
            <person name="Kang J."/>
            <person name="Hii K.S."/>
            <person name="Mohamed H.F."/>
            <person name="Xu X."/>
            <person name="Luo Z."/>
        </authorList>
    </citation>
    <scope>NUCLEOTIDE SEQUENCE [LARGE SCALE GENOMIC DNA]</scope>
    <source>
        <strain evidence="2 3">TIOX110</strain>
    </source>
</reference>
<feature type="domain" description="DUF5615" evidence="1">
    <location>
        <begin position="2"/>
        <end position="46"/>
    </location>
</feature>
<gene>
    <name evidence="2" type="ORF">WJM97_21805</name>
</gene>